<feature type="transmembrane region" description="Helical" evidence="7">
    <location>
        <begin position="303"/>
        <end position="321"/>
    </location>
</feature>
<evidence type="ECO:0000313" key="9">
    <source>
        <dbReference type="EMBL" id="KFF30938.1"/>
    </source>
</evidence>
<dbReference type="STRING" id="1341695.BBOMB_0262"/>
<keyword evidence="4 7" id="KW-0812">Transmembrane</keyword>
<feature type="transmembrane region" description="Helical" evidence="7">
    <location>
        <begin position="180"/>
        <end position="199"/>
    </location>
</feature>
<dbReference type="Gene3D" id="1.20.1250.20">
    <property type="entry name" value="MFS general substrate transporter like domains"/>
    <property type="match status" value="1"/>
</dbReference>
<evidence type="ECO:0000256" key="1">
    <source>
        <dbReference type="ARBA" id="ARBA00004651"/>
    </source>
</evidence>
<keyword evidence="5 7" id="KW-1133">Transmembrane helix</keyword>
<dbReference type="PANTHER" id="PTHR23517">
    <property type="entry name" value="RESISTANCE PROTEIN MDTM, PUTATIVE-RELATED-RELATED"/>
    <property type="match status" value="1"/>
</dbReference>
<evidence type="ECO:0000256" key="7">
    <source>
        <dbReference type="SAM" id="Phobius"/>
    </source>
</evidence>
<dbReference type="InterPro" id="IPR036259">
    <property type="entry name" value="MFS_trans_sf"/>
</dbReference>
<protein>
    <submittedName>
        <fullName evidence="9">MFS superfamily transporter</fullName>
    </submittedName>
</protein>
<organism evidence="9 10">
    <name type="scientific">Bifidobacterium bombi DSM 19703</name>
    <dbReference type="NCBI Taxonomy" id="1341695"/>
    <lineage>
        <taxon>Bacteria</taxon>
        <taxon>Bacillati</taxon>
        <taxon>Actinomycetota</taxon>
        <taxon>Actinomycetes</taxon>
        <taxon>Bifidobacteriales</taxon>
        <taxon>Bifidobacteriaceae</taxon>
        <taxon>Bifidobacterium</taxon>
    </lineage>
</organism>
<evidence type="ECO:0000313" key="10">
    <source>
        <dbReference type="Proteomes" id="UP000028730"/>
    </source>
</evidence>
<dbReference type="PROSITE" id="PS50850">
    <property type="entry name" value="MFS"/>
    <property type="match status" value="1"/>
</dbReference>
<feature type="transmembrane region" description="Helical" evidence="7">
    <location>
        <begin position="327"/>
        <end position="350"/>
    </location>
</feature>
<dbReference type="RefSeq" id="WP_044086446.1">
    <property type="nucleotide sequence ID" value="NZ_ATLK01000001.1"/>
</dbReference>
<accession>A0A080N208</accession>
<reference evidence="9 10" key="1">
    <citation type="journal article" date="2014" name="Appl. Environ. Microbiol.">
        <title>Genomic encyclopedia of type strains of the genus Bifidobacterium.</title>
        <authorList>
            <person name="Milani C."/>
            <person name="Lugli G.A."/>
            <person name="Duranti S."/>
            <person name="Turroni F."/>
            <person name="Bottacini F."/>
            <person name="Mangifesta M."/>
            <person name="Sanchez B."/>
            <person name="Viappiani A."/>
            <person name="Mancabelli L."/>
            <person name="Taminiau B."/>
            <person name="Delcenserie V."/>
            <person name="Barrangou R."/>
            <person name="Margolles A."/>
            <person name="van Sinderen D."/>
            <person name="Ventura M."/>
        </authorList>
    </citation>
    <scope>NUCLEOTIDE SEQUENCE [LARGE SCALE GENOMIC DNA]</scope>
    <source>
        <strain evidence="9 10">DSM 19703</strain>
    </source>
</reference>
<feature type="transmembrane region" description="Helical" evidence="7">
    <location>
        <begin position="362"/>
        <end position="385"/>
    </location>
</feature>
<proteinExistence type="predicted"/>
<keyword evidence="6 7" id="KW-0472">Membrane</keyword>
<dbReference type="OrthoDB" id="9773404at2"/>
<feature type="transmembrane region" description="Helical" evidence="7">
    <location>
        <begin position="105"/>
        <end position="124"/>
    </location>
</feature>
<dbReference type="AlphaFoldDB" id="A0A080N208"/>
<evidence type="ECO:0000259" key="8">
    <source>
        <dbReference type="PROSITE" id="PS50850"/>
    </source>
</evidence>
<comment type="caution">
    <text evidence="9">The sequence shown here is derived from an EMBL/GenBank/DDBJ whole genome shotgun (WGS) entry which is preliminary data.</text>
</comment>
<feature type="domain" description="Major facilitator superfamily (MFS) profile" evidence="8">
    <location>
        <begin position="2"/>
        <end position="424"/>
    </location>
</feature>
<evidence type="ECO:0000256" key="4">
    <source>
        <dbReference type="ARBA" id="ARBA00022692"/>
    </source>
</evidence>
<evidence type="ECO:0000256" key="5">
    <source>
        <dbReference type="ARBA" id="ARBA00022989"/>
    </source>
</evidence>
<feature type="transmembrane region" description="Helical" evidence="7">
    <location>
        <begin position="82"/>
        <end position="99"/>
    </location>
</feature>
<dbReference type="InterPro" id="IPR011701">
    <property type="entry name" value="MFS"/>
</dbReference>
<keyword evidence="10" id="KW-1185">Reference proteome</keyword>
<feature type="transmembrane region" description="Helical" evidence="7">
    <location>
        <begin position="153"/>
        <end position="174"/>
    </location>
</feature>
<feature type="transmembrane region" description="Helical" evidence="7">
    <location>
        <begin position="51"/>
        <end position="70"/>
    </location>
</feature>
<sequence>MNIILKYLGMSRKNFGIFLVITFSTCIYWWSGIKSVIYEPFRKALGVSNTQLGFLLGLIGFVQIFGYLLLGWIQDLVSIRDLIFMDLWGYGIFALILGLVPNLPYWFLIVAFMAFGLFGDAIYWPTVQKTTKGVASETTQAATFSTQEAIRSIMGLIITPTTLALFTIAGSHVSSARVPMIAYPIFMMLFSFVVLRFIPKDFMHEKDVRTSNADKPKTRNGFLMIVKAMKLPVVWTTGFGAFVAYLIYVATSTYFLPFVQASFHLSDTAAGLFGIVNSGLMGVIAALFSGILSTTRFKTSPQWMALLYAIIGCMCLLITVVPHTPAMMFPVVIICCLTTFVCVAIRAVYYAPIGEYGVPSDISATAMSIASFIGYCPAFFGYMMFGAIIDGFRTQTAYRIIFLLLAAMSVAGIVICLLGHGVIMSKRKRDAAVTQPIGE</sequence>
<feature type="transmembrane region" description="Helical" evidence="7">
    <location>
        <begin position="12"/>
        <end position="31"/>
    </location>
</feature>
<gene>
    <name evidence="9" type="ORF">BBOMB_0262</name>
</gene>
<evidence type="ECO:0000256" key="2">
    <source>
        <dbReference type="ARBA" id="ARBA00022448"/>
    </source>
</evidence>
<dbReference type="EMBL" id="ATLK01000001">
    <property type="protein sequence ID" value="KFF30938.1"/>
    <property type="molecule type" value="Genomic_DNA"/>
</dbReference>
<dbReference type="InterPro" id="IPR020846">
    <property type="entry name" value="MFS_dom"/>
</dbReference>
<dbReference type="GO" id="GO:0005886">
    <property type="term" value="C:plasma membrane"/>
    <property type="evidence" value="ECO:0007669"/>
    <property type="project" value="UniProtKB-SubCell"/>
</dbReference>
<evidence type="ECO:0000256" key="3">
    <source>
        <dbReference type="ARBA" id="ARBA00022475"/>
    </source>
</evidence>
<dbReference type="eggNOG" id="COG2814">
    <property type="taxonomic scope" value="Bacteria"/>
</dbReference>
<keyword evidence="3" id="KW-1003">Cell membrane</keyword>
<feature type="transmembrane region" description="Helical" evidence="7">
    <location>
        <begin position="233"/>
        <end position="256"/>
    </location>
</feature>
<dbReference type="SUPFAM" id="SSF103473">
    <property type="entry name" value="MFS general substrate transporter"/>
    <property type="match status" value="1"/>
</dbReference>
<dbReference type="InterPro" id="IPR050171">
    <property type="entry name" value="MFS_Transporters"/>
</dbReference>
<dbReference type="GO" id="GO:0022857">
    <property type="term" value="F:transmembrane transporter activity"/>
    <property type="evidence" value="ECO:0007669"/>
    <property type="project" value="InterPro"/>
</dbReference>
<feature type="transmembrane region" description="Helical" evidence="7">
    <location>
        <begin position="397"/>
        <end position="419"/>
    </location>
</feature>
<dbReference type="Proteomes" id="UP000028730">
    <property type="component" value="Unassembled WGS sequence"/>
</dbReference>
<dbReference type="PANTHER" id="PTHR23517:SF3">
    <property type="entry name" value="INTEGRAL MEMBRANE TRANSPORT PROTEIN"/>
    <property type="match status" value="1"/>
</dbReference>
<dbReference type="Pfam" id="PF07690">
    <property type="entry name" value="MFS_1"/>
    <property type="match status" value="1"/>
</dbReference>
<feature type="transmembrane region" description="Helical" evidence="7">
    <location>
        <begin position="268"/>
        <end position="291"/>
    </location>
</feature>
<comment type="subcellular location">
    <subcellularLocation>
        <location evidence="1">Cell membrane</location>
        <topology evidence="1">Multi-pass membrane protein</topology>
    </subcellularLocation>
</comment>
<keyword evidence="2" id="KW-0813">Transport</keyword>
<name>A0A080N208_9BIFI</name>
<evidence type="ECO:0000256" key="6">
    <source>
        <dbReference type="ARBA" id="ARBA00023136"/>
    </source>
</evidence>